<feature type="transmembrane region" description="Helical" evidence="5">
    <location>
        <begin position="85"/>
        <end position="105"/>
    </location>
</feature>
<sequence>MLIETVLVGILFSLYIFLWKTKRVIQKKKTGKDPEVIGKSKSNLQSLMNILFKVITYYVILIIGIHTLKIDFFGLNAQFNLFLGIKWDIAGFIVGLFGLSFCLYAQIKMKNSWRVGIDEGSKEKLITDGLFRLVRNPTYLGLFLLNLGVWLIWPTHLVFYLNIIFVLIFEIQVRCEEDFLENLYKEDYKQYKKKSYRYIPFIY</sequence>
<evidence type="ECO:0000313" key="7">
    <source>
        <dbReference type="Proteomes" id="UP000245206"/>
    </source>
</evidence>
<comment type="caution">
    <text evidence="6">The sequence shown here is derived from an EMBL/GenBank/DDBJ whole genome shotgun (WGS) entry which is preliminary data.</text>
</comment>
<dbReference type="Pfam" id="PF04191">
    <property type="entry name" value="PEMT"/>
    <property type="match status" value="1"/>
</dbReference>
<keyword evidence="7" id="KW-1185">Reference proteome</keyword>
<dbReference type="Gene3D" id="1.20.120.1630">
    <property type="match status" value="1"/>
</dbReference>
<name>A0A2P2DIS2_9LEPT</name>
<evidence type="ECO:0000256" key="2">
    <source>
        <dbReference type="ARBA" id="ARBA00022692"/>
    </source>
</evidence>
<dbReference type="GO" id="GO:0008168">
    <property type="term" value="F:methyltransferase activity"/>
    <property type="evidence" value="ECO:0007669"/>
    <property type="project" value="UniProtKB-KW"/>
</dbReference>
<evidence type="ECO:0000256" key="5">
    <source>
        <dbReference type="SAM" id="Phobius"/>
    </source>
</evidence>
<dbReference type="InterPro" id="IPR052527">
    <property type="entry name" value="Metal_cation-efflux_comp"/>
</dbReference>
<dbReference type="Proteomes" id="UP000245206">
    <property type="component" value="Unassembled WGS sequence"/>
</dbReference>
<evidence type="ECO:0000256" key="4">
    <source>
        <dbReference type="ARBA" id="ARBA00023136"/>
    </source>
</evidence>
<dbReference type="RefSeq" id="WP_108961529.1">
    <property type="nucleotide sequence ID" value="NZ_BFAZ01000015.1"/>
</dbReference>
<dbReference type="GO" id="GO:0012505">
    <property type="term" value="C:endomembrane system"/>
    <property type="evidence" value="ECO:0007669"/>
    <property type="project" value="UniProtKB-SubCell"/>
</dbReference>
<feature type="transmembrane region" description="Helical" evidence="5">
    <location>
        <begin position="142"/>
        <end position="169"/>
    </location>
</feature>
<dbReference type="PANTHER" id="PTHR43847">
    <property type="entry name" value="BLL3993 PROTEIN"/>
    <property type="match status" value="1"/>
</dbReference>
<dbReference type="PANTHER" id="PTHR43847:SF1">
    <property type="entry name" value="BLL3993 PROTEIN"/>
    <property type="match status" value="1"/>
</dbReference>
<accession>A0A2P2DIS2</accession>
<keyword evidence="6" id="KW-0489">Methyltransferase</keyword>
<organism evidence="6 7">
    <name type="scientific">Leptospira ellinghausenii</name>
    <dbReference type="NCBI Taxonomy" id="1917822"/>
    <lineage>
        <taxon>Bacteria</taxon>
        <taxon>Pseudomonadati</taxon>
        <taxon>Spirochaetota</taxon>
        <taxon>Spirochaetia</taxon>
        <taxon>Leptospirales</taxon>
        <taxon>Leptospiraceae</taxon>
        <taxon>Leptospira</taxon>
    </lineage>
</organism>
<protein>
    <submittedName>
        <fullName evidence="6">Phospholipid methyltransferase</fullName>
    </submittedName>
</protein>
<feature type="transmembrane region" description="Helical" evidence="5">
    <location>
        <begin position="6"/>
        <end position="25"/>
    </location>
</feature>
<keyword evidence="4 5" id="KW-0472">Membrane</keyword>
<evidence type="ECO:0000256" key="3">
    <source>
        <dbReference type="ARBA" id="ARBA00022989"/>
    </source>
</evidence>
<reference evidence="7" key="1">
    <citation type="journal article" date="2019" name="Microbiol. Immunol.">
        <title>Molecular and phenotypic characterization of Leptospira johnsonii sp. nov., Leptospira ellinghausenii sp. nov. and Leptospira ryugenii sp. nov. isolated from soil and water in Japan.</title>
        <authorList>
            <person name="Masuzawa T."/>
            <person name="Saito M."/>
            <person name="Nakao R."/>
            <person name="Nikaido Y."/>
            <person name="Matsumoto M."/>
            <person name="Ogawa M."/>
            <person name="Yokoyama M."/>
            <person name="Hidaka Y."/>
            <person name="Tomita J."/>
            <person name="Sakakibara K."/>
            <person name="Suzuki K."/>
            <person name="Yasuda S."/>
            <person name="Sato H."/>
            <person name="Yamaguchi M."/>
            <person name="Yoshida S.I."/>
            <person name="Koizumi N."/>
            <person name="Kawamura Y."/>
        </authorList>
    </citation>
    <scope>NUCLEOTIDE SEQUENCE [LARGE SCALE GENOMIC DNA]</scope>
    <source>
        <strain evidence="7">E18</strain>
    </source>
</reference>
<dbReference type="InterPro" id="IPR007318">
    <property type="entry name" value="Phopholipid_MeTrfase"/>
</dbReference>
<evidence type="ECO:0000313" key="6">
    <source>
        <dbReference type="EMBL" id="GBF44557.1"/>
    </source>
</evidence>
<evidence type="ECO:0000256" key="1">
    <source>
        <dbReference type="ARBA" id="ARBA00004127"/>
    </source>
</evidence>
<keyword evidence="6" id="KW-0808">Transferase</keyword>
<dbReference type="OrthoDB" id="9782395at2"/>
<keyword evidence="3 5" id="KW-1133">Transmembrane helix</keyword>
<dbReference type="GO" id="GO:0032259">
    <property type="term" value="P:methylation"/>
    <property type="evidence" value="ECO:0007669"/>
    <property type="project" value="UniProtKB-KW"/>
</dbReference>
<proteinExistence type="predicted"/>
<dbReference type="AlphaFoldDB" id="A0A2P2DIS2"/>
<keyword evidence="2 5" id="KW-0812">Transmembrane</keyword>
<feature type="transmembrane region" description="Helical" evidence="5">
    <location>
        <begin position="46"/>
        <end position="65"/>
    </location>
</feature>
<dbReference type="EMBL" id="BFAZ01000015">
    <property type="protein sequence ID" value="GBF44557.1"/>
    <property type="molecule type" value="Genomic_DNA"/>
</dbReference>
<comment type="subcellular location">
    <subcellularLocation>
        <location evidence="1">Endomembrane system</location>
        <topology evidence="1">Multi-pass membrane protein</topology>
    </subcellularLocation>
</comment>
<gene>
    <name evidence="6" type="ORF">LPTSP2_38600</name>
</gene>